<evidence type="ECO:0000313" key="12">
    <source>
        <dbReference type="EMBL" id="QBK04603.1"/>
    </source>
</evidence>
<dbReference type="EMBL" id="CP031395">
    <property type="protein sequence ID" value="QBK04603.1"/>
    <property type="molecule type" value="Genomic_DNA"/>
</dbReference>
<keyword evidence="3 9" id="KW-0812">Transmembrane</keyword>
<dbReference type="PANTHER" id="PTHR43099">
    <property type="entry name" value="UPF0053 PROTEIN YRKA"/>
    <property type="match status" value="1"/>
</dbReference>
<dbReference type="GO" id="GO:0050660">
    <property type="term" value="F:flavin adenine dinucleotide binding"/>
    <property type="evidence" value="ECO:0007669"/>
    <property type="project" value="InterPro"/>
</dbReference>
<dbReference type="KEGG" id="hgr:DW355_07250"/>
<dbReference type="SUPFAM" id="SSF56176">
    <property type="entry name" value="FAD-binding/transporter-associated domain-like"/>
    <property type="match status" value="1"/>
</dbReference>
<dbReference type="Proteomes" id="UP000292939">
    <property type="component" value="Chromosome"/>
</dbReference>
<keyword evidence="6 8" id="KW-0129">CBS domain</keyword>
<dbReference type="OrthoDB" id="9797674at2"/>
<dbReference type="PANTHER" id="PTHR43099:SF5">
    <property type="entry name" value="HLYC_CORC FAMILY TRANSPORTER"/>
    <property type="match status" value="1"/>
</dbReference>
<reference evidence="12 13" key="1">
    <citation type="submission" date="2018-07" db="EMBL/GenBank/DDBJ databases">
        <title>Exploring interactions and the metabolic potential of the ultra-small soil bacteria Hylemonella gracilis.</title>
        <authorList>
            <person name="Tyc O."/>
            <person name="Kulkarni P."/>
            <person name="Gawehns F."/>
            <person name="Hundscheid M."/>
            <person name="Zweers H."/>
            <person name="Garbeva P."/>
        </authorList>
    </citation>
    <scope>NUCLEOTIDE SEQUENCE [LARGE SCALE GENOMIC DNA]</scope>
    <source>
        <strain evidence="12 13">NS1</strain>
    </source>
</reference>
<dbReference type="InterPro" id="IPR005170">
    <property type="entry name" value="Transptr-assoc_dom"/>
</dbReference>
<keyword evidence="5 9" id="KW-1133">Transmembrane helix</keyword>
<dbReference type="InterPro" id="IPR036318">
    <property type="entry name" value="FAD-bd_PCMH-like_sf"/>
</dbReference>
<dbReference type="Pfam" id="PF03471">
    <property type="entry name" value="CorC_HlyC"/>
    <property type="match status" value="1"/>
</dbReference>
<dbReference type="Pfam" id="PF00571">
    <property type="entry name" value="CBS"/>
    <property type="match status" value="1"/>
</dbReference>
<evidence type="ECO:0000259" key="10">
    <source>
        <dbReference type="PROSITE" id="PS51371"/>
    </source>
</evidence>
<evidence type="ECO:0000256" key="6">
    <source>
        <dbReference type="ARBA" id="ARBA00023122"/>
    </source>
</evidence>
<dbReference type="InterPro" id="IPR044751">
    <property type="entry name" value="Ion_transp-like_CBS"/>
</dbReference>
<dbReference type="SMART" id="SM01091">
    <property type="entry name" value="CorC_HlyC"/>
    <property type="match status" value="1"/>
</dbReference>
<evidence type="ECO:0000256" key="1">
    <source>
        <dbReference type="ARBA" id="ARBA00004651"/>
    </source>
</evidence>
<feature type="domain" description="CNNM transmembrane" evidence="11">
    <location>
        <begin position="1"/>
        <end position="195"/>
    </location>
</feature>
<protein>
    <submittedName>
        <fullName evidence="12">HlyC/CorC family transporter</fullName>
    </submittedName>
</protein>
<organism evidence="12 13">
    <name type="scientific">Hylemonella gracilis</name>
    <dbReference type="NCBI Taxonomy" id="80880"/>
    <lineage>
        <taxon>Bacteria</taxon>
        <taxon>Pseudomonadati</taxon>
        <taxon>Pseudomonadota</taxon>
        <taxon>Betaproteobacteria</taxon>
        <taxon>Burkholderiales</taxon>
        <taxon>Comamonadaceae</taxon>
        <taxon>Hylemonella</taxon>
    </lineage>
</organism>
<evidence type="ECO:0000256" key="4">
    <source>
        <dbReference type="ARBA" id="ARBA00022737"/>
    </source>
</evidence>
<dbReference type="CDD" id="cd04590">
    <property type="entry name" value="CBS_pair_CorC_HlyC_assoc"/>
    <property type="match status" value="1"/>
</dbReference>
<dbReference type="InterPro" id="IPR002550">
    <property type="entry name" value="CNNM"/>
</dbReference>
<evidence type="ECO:0000256" key="2">
    <source>
        <dbReference type="ARBA" id="ARBA00022475"/>
    </source>
</evidence>
<dbReference type="SUPFAM" id="SSF54631">
    <property type="entry name" value="CBS-domain pair"/>
    <property type="match status" value="1"/>
</dbReference>
<evidence type="ECO:0000256" key="9">
    <source>
        <dbReference type="PROSITE-ProRule" id="PRU01193"/>
    </source>
</evidence>
<sequence>MDFLLIAFLIVLNGAFAMSEMALASSRRARLLAAAQSGDGGAKKALELMDNPNQFLSTIQIGITSIGVLNGIVGEAAFSDDLAELLQTLGVSAGASGVTATALVVTLITFVTIIFGELVPKRVGQLYPELVARWVSRPMGGLAMGAKPFVKLLSASTQAVLKLLRVPDVARGVTEEEIRHSLEEGVDAGLIEEHEHQMVRNVFRLDDRPLISMMAPRADIAWLDAGLTAAQCLEQLAHSSQTEQDAQQGEQESGSVHSWYPVCRGSLDDVVGQISVGALLALAQDAAHAVDPVERHAQAAVFVPETLSGMELVEQFRARSLRMMFVVDEYGAVQGLLTPADLLEAITGELQSAPVDAWATQRDDGSWLLDGVMPVDELKARFEIRELPDEDRGRYNTVAGLLLAVSGRLLKTGERVSCAGWEFEVVDLDGRRIDKVLATPLPPDAAPEDESQS</sequence>
<dbReference type="AlphaFoldDB" id="A0A4P6UI28"/>
<dbReference type="GO" id="GO:0005886">
    <property type="term" value="C:plasma membrane"/>
    <property type="evidence" value="ECO:0007669"/>
    <property type="project" value="UniProtKB-SubCell"/>
</dbReference>
<dbReference type="InterPro" id="IPR051676">
    <property type="entry name" value="UPF0053_domain"/>
</dbReference>
<evidence type="ECO:0000256" key="3">
    <source>
        <dbReference type="ARBA" id="ARBA00022692"/>
    </source>
</evidence>
<dbReference type="Pfam" id="PF01595">
    <property type="entry name" value="CNNM"/>
    <property type="match status" value="1"/>
</dbReference>
<keyword evidence="7 9" id="KW-0472">Membrane</keyword>
<dbReference type="PROSITE" id="PS51846">
    <property type="entry name" value="CNNM"/>
    <property type="match status" value="1"/>
</dbReference>
<accession>A0A4P6UI28</accession>
<feature type="domain" description="CBS" evidence="10">
    <location>
        <begin position="293"/>
        <end position="352"/>
    </location>
</feature>
<keyword evidence="4" id="KW-0677">Repeat</keyword>
<dbReference type="InterPro" id="IPR000644">
    <property type="entry name" value="CBS_dom"/>
</dbReference>
<evidence type="ECO:0000256" key="5">
    <source>
        <dbReference type="ARBA" id="ARBA00022989"/>
    </source>
</evidence>
<dbReference type="PROSITE" id="PS51371">
    <property type="entry name" value="CBS"/>
    <property type="match status" value="1"/>
</dbReference>
<dbReference type="InterPro" id="IPR016169">
    <property type="entry name" value="FAD-bd_PCMH_sub2"/>
</dbReference>
<dbReference type="Gene3D" id="3.30.465.10">
    <property type="match status" value="1"/>
</dbReference>
<evidence type="ECO:0000256" key="8">
    <source>
        <dbReference type="PROSITE-ProRule" id="PRU00703"/>
    </source>
</evidence>
<dbReference type="Gene3D" id="3.10.580.10">
    <property type="entry name" value="CBS-domain"/>
    <property type="match status" value="1"/>
</dbReference>
<comment type="subcellular location">
    <subcellularLocation>
        <location evidence="1">Cell membrane</location>
        <topology evidence="1">Multi-pass membrane protein</topology>
    </subcellularLocation>
</comment>
<evidence type="ECO:0000259" key="11">
    <source>
        <dbReference type="PROSITE" id="PS51846"/>
    </source>
</evidence>
<evidence type="ECO:0000256" key="7">
    <source>
        <dbReference type="ARBA" id="ARBA00023136"/>
    </source>
</evidence>
<evidence type="ECO:0000313" key="13">
    <source>
        <dbReference type="Proteomes" id="UP000292939"/>
    </source>
</evidence>
<name>A0A4P6UI28_9BURK</name>
<dbReference type="RefSeq" id="WP_131278861.1">
    <property type="nucleotide sequence ID" value="NZ_CP031395.1"/>
</dbReference>
<keyword evidence="2" id="KW-1003">Cell membrane</keyword>
<proteinExistence type="predicted"/>
<gene>
    <name evidence="12" type="ORF">DW355_07250</name>
</gene>
<dbReference type="InterPro" id="IPR046342">
    <property type="entry name" value="CBS_dom_sf"/>
</dbReference>